<name>A0AA88DJ17_FICCA</name>
<accession>A0AA88DJ17</accession>
<keyword evidence="2" id="KW-1185">Reference proteome</keyword>
<evidence type="ECO:0000313" key="1">
    <source>
        <dbReference type="EMBL" id="GMN48324.1"/>
    </source>
</evidence>
<dbReference type="Gramene" id="FCD_00027494-RA">
    <property type="protein sequence ID" value="FCD_00027494-RA:cds"/>
    <property type="gene ID" value="FCD_00027494"/>
</dbReference>
<dbReference type="EMBL" id="BTGU01000028">
    <property type="protein sequence ID" value="GMN48324.1"/>
    <property type="molecule type" value="Genomic_DNA"/>
</dbReference>
<gene>
    <name evidence="1" type="ORF">TIFTF001_017500</name>
</gene>
<organism evidence="1 2">
    <name type="scientific">Ficus carica</name>
    <name type="common">Common fig</name>
    <dbReference type="NCBI Taxonomy" id="3494"/>
    <lineage>
        <taxon>Eukaryota</taxon>
        <taxon>Viridiplantae</taxon>
        <taxon>Streptophyta</taxon>
        <taxon>Embryophyta</taxon>
        <taxon>Tracheophyta</taxon>
        <taxon>Spermatophyta</taxon>
        <taxon>Magnoliopsida</taxon>
        <taxon>eudicotyledons</taxon>
        <taxon>Gunneridae</taxon>
        <taxon>Pentapetalae</taxon>
        <taxon>rosids</taxon>
        <taxon>fabids</taxon>
        <taxon>Rosales</taxon>
        <taxon>Moraceae</taxon>
        <taxon>Ficeae</taxon>
        <taxon>Ficus</taxon>
    </lineage>
</organism>
<comment type="caution">
    <text evidence="1">The sequence shown here is derived from an EMBL/GenBank/DDBJ whole genome shotgun (WGS) entry which is preliminary data.</text>
</comment>
<protein>
    <submittedName>
        <fullName evidence="1">Uncharacterized protein</fullName>
    </submittedName>
</protein>
<reference evidence="1" key="1">
    <citation type="submission" date="2023-07" db="EMBL/GenBank/DDBJ databases">
        <title>draft genome sequence of fig (Ficus carica).</title>
        <authorList>
            <person name="Takahashi T."/>
            <person name="Nishimura K."/>
        </authorList>
    </citation>
    <scope>NUCLEOTIDE SEQUENCE</scope>
</reference>
<dbReference type="Proteomes" id="UP001187192">
    <property type="component" value="Unassembled WGS sequence"/>
</dbReference>
<sequence length="78" mass="8641">MPEKAPKLLKLGRIPSPRRSTCISSTINHLSSSRANVLHQVGLHNEFDFACDEDCGIATTVLTGGSRWCFFFDTGWNT</sequence>
<proteinExistence type="predicted"/>
<evidence type="ECO:0000313" key="2">
    <source>
        <dbReference type="Proteomes" id="UP001187192"/>
    </source>
</evidence>
<dbReference type="AlphaFoldDB" id="A0AA88DJ17"/>